<keyword evidence="5" id="KW-1185">Reference proteome</keyword>
<dbReference type="PANTHER" id="PTHR34219:SF1">
    <property type="entry name" value="PEPSY DOMAIN-CONTAINING PROTEIN"/>
    <property type="match status" value="1"/>
</dbReference>
<evidence type="ECO:0000256" key="1">
    <source>
        <dbReference type="SAM" id="MobiDB-lite"/>
    </source>
</evidence>
<evidence type="ECO:0000259" key="3">
    <source>
        <dbReference type="Pfam" id="PF03413"/>
    </source>
</evidence>
<dbReference type="InterPro" id="IPR005625">
    <property type="entry name" value="PepSY-ass_TM"/>
</dbReference>
<reference evidence="4" key="1">
    <citation type="submission" date="2019-09" db="EMBL/GenBank/DDBJ databases">
        <authorList>
            <person name="Li J."/>
        </authorList>
    </citation>
    <scope>NUCLEOTIDE SEQUENCE [LARGE SCALE GENOMIC DNA]</scope>
    <source>
        <strain evidence="4">JCM 14732</strain>
    </source>
</reference>
<evidence type="ECO:0000313" key="5">
    <source>
        <dbReference type="Proteomes" id="UP000380867"/>
    </source>
</evidence>
<dbReference type="Proteomes" id="UP000380867">
    <property type="component" value="Unassembled WGS sequence"/>
</dbReference>
<feature type="domain" description="PepSY" evidence="3">
    <location>
        <begin position="78"/>
        <end position="135"/>
    </location>
</feature>
<feature type="transmembrane region" description="Helical" evidence="2">
    <location>
        <begin position="428"/>
        <end position="453"/>
    </location>
</feature>
<dbReference type="OrthoDB" id="9791166at2"/>
<proteinExistence type="predicted"/>
<keyword evidence="2" id="KW-0472">Membrane</keyword>
<feature type="transmembrane region" description="Helical" evidence="2">
    <location>
        <begin position="31"/>
        <end position="53"/>
    </location>
</feature>
<dbReference type="AlphaFoldDB" id="A0A5M4FE01"/>
<keyword evidence="2" id="KW-0812">Transmembrane</keyword>
<dbReference type="InterPro" id="IPR025711">
    <property type="entry name" value="PepSY"/>
</dbReference>
<feature type="transmembrane region" description="Helical" evidence="2">
    <location>
        <begin position="380"/>
        <end position="404"/>
    </location>
</feature>
<gene>
    <name evidence="4" type="ORF">ESP70_008390</name>
</gene>
<name>A0A5M4FE01_9ACTN</name>
<sequence length="471" mass="51039">MATDTLAPTRHDDKERKPSGGLFRAFWRWHFYAAFVVAPILLVLASTGLIYLLRFQIEPLMHADVMKVEQPAGATQRVPYEDQRAAVAKAYPKATIASMTEPKGNDRSTDFYLSLPDGSSRDAYVDPWTGEVLGDLNPDTTLSGLAVRLHTDMMLGSTGDILMELGACWAIVMALTGYYLFIRGRTARLRRRLSGAAGSAMRSRHAVIGSVVGASLLILLISGLPWTAFWGTHAQTMATDHSSSMWGSDPGGVSTKGSTLDESLPHSHAHEIPWAQGDSTVPESSKPGKEVSIANIDTTVAVADQAGLHHPLTIALPADDTGVFSAISYAFHDPSREKTLHIDQYGGQVVGAYGFADYPALAKIVSQGIGLHEGRSFGPVSFWAAALSCLMVIFMCVSGPMMWWRRRPRSAGSVAAPRGRMPLRSSPLLAVAIVALGVFLPFFGITLLVALLVDQLILRRIPRLQTWFNVV</sequence>
<comment type="caution">
    <text evidence="4">The sequence shown here is derived from an EMBL/GenBank/DDBJ whole genome shotgun (WGS) entry which is preliminary data.</text>
</comment>
<accession>A0A5M4FE01</accession>
<keyword evidence="2" id="KW-1133">Transmembrane helix</keyword>
<feature type="transmembrane region" description="Helical" evidence="2">
    <location>
        <begin position="206"/>
        <end position="229"/>
    </location>
</feature>
<dbReference type="Pfam" id="PF03929">
    <property type="entry name" value="PepSY_TM"/>
    <property type="match status" value="1"/>
</dbReference>
<dbReference type="EMBL" id="SDPQ02000002">
    <property type="protein sequence ID" value="KAA1397396.1"/>
    <property type="molecule type" value="Genomic_DNA"/>
</dbReference>
<organism evidence="4 5">
    <name type="scientific">Aeromicrobium ginsengisoli</name>
    <dbReference type="NCBI Taxonomy" id="363867"/>
    <lineage>
        <taxon>Bacteria</taxon>
        <taxon>Bacillati</taxon>
        <taxon>Actinomycetota</taxon>
        <taxon>Actinomycetes</taxon>
        <taxon>Propionibacteriales</taxon>
        <taxon>Nocardioidaceae</taxon>
        <taxon>Aeromicrobium</taxon>
    </lineage>
</organism>
<dbReference type="RefSeq" id="WP_149688847.1">
    <property type="nucleotide sequence ID" value="NZ_SDPQ02000002.1"/>
</dbReference>
<evidence type="ECO:0000256" key="2">
    <source>
        <dbReference type="SAM" id="Phobius"/>
    </source>
</evidence>
<feature type="region of interest" description="Disordered" evidence="1">
    <location>
        <begin position="241"/>
        <end position="262"/>
    </location>
</feature>
<dbReference type="Pfam" id="PF03413">
    <property type="entry name" value="PepSY"/>
    <property type="match status" value="1"/>
</dbReference>
<feature type="transmembrane region" description="Helical" evidence="2">
    <location>
        <begin position="161"/>
        <end position="182"/>
    </location>
</feature>
<protein>
    <submittedName>
        <fullName evidence="4">PepSY domain-containing protein</fullName>
    </submittedName>
</protein>
<dbReference type="PANTHER" id="PTHR34219">
    <property type="entry name" value="IRON-REGULATED INNER MEMBRANE PROTEIN-RELATED"/>
    <property type="match status" value="1"/>
</dbReference>
<evidence type="ECO:0000313" key="4">
    <source>
        <dbReference type="EMBL" id="KAA1397396.1"/>
    </source>
</evidence>